<dbReference type="GeneID" id="85448709"/>
<accession>A0AAD8VAP6</accession>
<sequence>MSASLSRRSGPRCQAAEESFRNEVEHRGGSKDDQLATIRQVPQTVPRNMRQEKWDGKNDAGPDLGKGRSPRLRLTVLCPSLQITISKPGPRRKDSPSAPIWNQTKFGCCGPFLIRESSWSVSPRAPCCDVQQKLRDTMTRFPTRPGHVHWKMISVEKRPIVASCKGCELNSKQHDNQGHNPPSKQRNAARP</sequence>
<evidence type="ECO:0000256" key="1">
    <source>
        <dbReference type="SAM" id="MobiDB-lite"/>
    </source>
</evidence>
<protein>
    <submittedName>
        <fullName evidence="2">Uncharacterized protein</fullName>
    </submittedName>
</protein>
<dbReference type="RefSeq" id="XP_060421083.1">
    <property type="nucleotide sequence ID" value="XM_060564469.1"/>
</dbReference>
<keyword evidence="3" id="KW-1185">Reference proteome</keyword>
<feature type="region of interest" description="Disordered" evidence="1">
    <location>
        <begin position="170"/>
        <end position="191"/>
    </location>
</feature>
<comment type="caution">
    <text evidence="2">The sequence shown here is derived from an EMBL/GenBank/DDBJ whole genome shotgun (WGS) entry which is preliminary data.</text>
</comment>
<feature type="compositionally biased region" description="Basic and acidic residues" evidence="1">
    <location>
        <begin position="18"/>
        <end position="34"/>
    </location>
</feature>
<feature type="region of interest" description="Disordered" evidence="1">
    <location>
        <begin position="1"/>
        <end position="69"/>
    </location>
</feature>
<dbReference type="Proteomes" id="UP001230504">
    <property type="component" value="Unassembled WGS sequence"/>
</dbReference>
<evidence type="ECO:0000313" key="2">
    <source>
        <dbReference type="EMBL" id="KAK1600587.1"/>
    </source>
</evidence>
<dbReference type="AlphaFoldDB" id="A0AAD8VAP6"/>
<feature type="compositionally biased region" description="Polar residues" evidence="1">
    <location>
        <begin position="178"/>
        <end position="191"/>
    </location>
</feature>
<name>A0AAD8VAP6_9PEZI</name>
<gene>
    <name evidence="2" type="ORF">LY79DRAFT_676610</name>
</gene>
<evidence type="ECO:0000313" key="3">
    <source>
        <dbReference type="Proteomes" id="UP001230504"/>
    </source>
</evidence>
<dbReference type="EMBL" id="JAHLJV010000001">
    <property type="protein sequence ID" value="KAK1600587.1"/>
    <property type="molecule type" value="Genomic_DNA"/>
</dbReference>
<organism evidence="2 3">
    <name type="scientific">Colletotrichum navitas</name>
    <dbReference type="NCBI Taxonomy" id="681940"/>
    <lineage>
        <taxon>Eukaryota</taxon>
        <taxon>Fungi</taxon>
        <taxon>Dikarya</taxon>
        <taxon>Ascomycota</taxon>
        <taxon>Pezizomycotina</taxon>
        <taxon>Sordariomycetes</taxon>
        <taxon>Hypocreomycetidae</taxon>
        <taxon>Glomerellales</taxon>
        <taxon>Glomerellaceae</taxon>
        <taxon>Colletotrichum</taxon>
        <taxon>Colletotrichum graminicola species complex</taxon>
    </lineage>
</organism>
<reference evidence="2" key="1">
    <citation type="submission" date="2021-06" db="EMBL/GenBank/DDBJ databases">
        <title>Comparative genomics, transcriptomics and evolutionary studies reveal genomic signatures of adaptation to plant cell wall in hemibiotrophic fungi.</title>
        <authorList>
            <consortium name="DOE Joint Genome Institute"/>
            <person name="Baroncelli R."/>
            <person name="Diaz J.F."/>
            <person name="Benocci T."/>
            <person name="Peng M."/>
            <person name="Battaglia E."/>
            <person name="Haridas S."/>
            <person name="Andreopoulos W."/>
            <person name="Labutti K."/>
            <person name="Pangilinan J."/>
            <person name="Floch G.L."/>
            <person name="Makela M.R."/>
            <person name="Henrissat B."/>
            <person name="Grigoriev I.V."/>
            <person name="Crouch J.A."/>
            <person name="De Vries R.P."/>
            <person name="Sukno S.A."/>
            <person name="Thon M.R."/>
        </authorList>
    </citation>
    <scope>NUCLEOTIDE SEQUENCE</scope>
    <source>
        <strain evidence="2">CBS 125086</strain>
    </source>
</reference>
<proteinExistence type="predicted"/>
<feature type="compositionally biased region" description="Basic and acidic residues" evidence="1">
    <location>
        <begin position="49"/>
        <end position="60"/>
    </location>
</feature>